<dbReference type="PANTHER" id="PTHR48081:SF8">
    <property type="entry name" value="ALPHA_BETA HYDROLASE FOLD-3 DOMAIN-CONTAINING PROTEIN-RELATED"/>
    <property type="match status" value="1"/>
</dbReference>
<organism evidence="3 4">
    <name type="scientific">Cytospora paraplurivora</name>
    <dbReference type="NCBI Taxonomy" id="2898453"/>
    <lineage>
        <taxon>Eukaryota</taxon>
        <taxon>Fungi</taxon>
        <taxon>Dikarya</taxon>
        <taxon>Ascomycota</taxon>
        <taxon>Pezizomycotina</taxon>
        <taxon>Sordariomycetes</taxon>
        <taxon>Sordariomycetidae</taxon>
        <taxon>Diaporthales</taxon>
        <taxon>Cytosporaceae</taxon>
        <taxon>Cytospora</taxon>
    </lineage>
</organism>
<protein>
    <recommendedName>
        <fullName evidence="2">Alpha/beta hydrolase fold-3 domain-containing protein</fullName>
    </recommendedName>
</protein>
<comment type="caution">
    <text evidence="3">The sequence shown here is derived from an EMBL/GenBank/DDBJ whole genome shotgun (WGS) entry which is preliminary data.</text>
</comment>
<keyword evidence="1" id="KW-0378">Hydrolase</keyword>
<reference evidence="3 4" key="1">
    <citation type="journal article" date="2023" name="PLoS ONE">
        <title>Cytospora paraplurivora sp. nov. isolated from orchards with fruit tree decline syndrome in Ontario, Canada.</title>
        <authorList>
            <person name="Ilyukhin E."/>
            <person name="Nguyen H.D.T."/>
            <person name="Castle A.J."/>
            <person name="Ellouze W."/>
        </authorList>
    </citation>
    <scope>NUCLEOTIDE SEQUENCE [LARGE SCALE GENOMIC DNA]</scope>
    <source>
        <strain evidence="3 4">FDS-564</strain>
    </source>
</reference>
<name>A0AAN9UGW9_9PEZI</name>
<gene>
    <name evidence="3" type="ORF">SLS53_004343</name>
</gene>
<evidence type="ECO:0000313" key="4">
    <source>
        <dbReference type="Proteomes" id="UP001320245"/>
    </source>
</evidence>
<dbReference type="Proteomes" id="UP001320245">
    <property type="component" value="Unassembled WGS sequence"/>
</dbReference>
<dbReference type="InterPro" id="IPR050300">
    <property type="entry name" value="GDXG_lipolytic_enzyme"/>
</dbReference>
<dbReference type="AlphaFoldDB" id="A0AAN9UGW9"/>
<dbReference type="EMBL" id="JAJSPL020000014">
    <property type="protein sequence ID" value="KAK7743258.1"/>
    <property type="molecule type" value="Genomic_DNA"/>
</dbReference>
<dbReference type="InterPro" id="IPR013094">
    <property type="entry name" value="AB_hydrolase_3"/>
</dbReference>
<evidence type="ECO:0000256" key="1">
    <source>
        <dbReference type="ARBA" id="ARBA00022801"/>
    </source>
</evidence>
<keyword evidence="4" id="KW-1185">Reference proteome</keyword>
<evidence type="ECO:0000313" key="3">
    <source>
        <dbReference type="EMBL" id="KAK7743258.1"/>
    </source>
</evidence>
<accession>A0AAN9UGW9</accession>
<dbReference type="Gene3D" id="3.40.50.1820">
    <property type="entry name" value="alpha/beta hydrolase"/>
    <property type="match status" value="1"/>
</dbReference>
<proteinExistence type="predicted"/>
<dbReference type="InterPro" id="IPR029058">
    <property type="entry name" value="AB_hydrolase_fold"/>
</dbReference>
<evidence type="ECO:0000259" key="2">
    <source>
        <dbReference type="Pfam" id="PF07859"/>
    </source>
</evidence>
<dbReference type="PANTHER" id="PTHR48081">
    <property type="entry name" value="AB HYDROLASE SUPERFAMILY PROTEIN C4A8.06C"/>
    <property type="match status" value="1"/>
</dbReference>
<dbReference type="Pfam" id="PF07859">
    <property type="entry name" value="Abhydrolase_3"/>
    <property type="match status" value="1"/>
</dbReference>
<sequence length="352" mass="39136">MSAPPEGNPQYDPVKEIEPHILAQLDPEFVEYWTNAQRKGAPNKEQFTIEALRANPEKFARPSAIDTKGFKGTLEKEVTSEDGAKVPVRVYYPDEAKHGPGPYPVHLNFHGGGFVVGDLTSDAGMNLRLVEAAGIAVVDVNYRHCPETLWGKCFQDAWAALNWARDEAEALNFRTDSFTAGGISAGGHIVLVLQHLARDAGFPLKAILPTVPPTTDLFLFKYYTVSPFASFKEFYRGPVLPWAAIKWFGGLTMPEDKVAELKSLWPDWYFSPLRAPNFKGLAPAFIRTGACDMLRDEGEAYGHKLIAGGNKVTIKRYLGMPHTFARLEGLTQQAQYEVDTIEYLKDVHGIHQ</sequence>
<feature type="domain" description="Alpha/beta hydrolase fold-3" evidence="2">
    <location>
        <begin position="107"/>
        <end position="325"/>
    </location>
</feature>
<dbReference type="GO" id="GO:0016787">
    <property type="term" value="F:hydrolase activity"/>
    <property type="evidence" value="ECO:0007669"/>
    <property type="project" value="UniProtKB-KW"/>
</dbReference>
<dbReference type="SUPFAM" id="SSF53474">
    <property type="entry name" value="alpha/beta-Hydrolases"/>
    <property type="match status" value="1"/>
</dbReference>